<proteinExistence type="inferred from homology"/>
<dbReference type="PROSITE" id="PS51257">
    <property type="entry name" value="PROKAR_LIPOPROTEIN"/>
    <property type="match status" value="1"/>
</dbReference>
<dbReference type="InterPro" id="IPR000064">
    <property type="entry name" value="NLP_P60_dom"/>
</dbReference>
<gene>
    <name evidence="6" type="ORF">GCM10022393_32170</name>
</gene>
<dbReference type="PROSITE" id="PS51935">
    <property type="entry name" value="NLPC_P60"/>
    <property type="match status" value="1"/>
</dbReference>
<dbReference type="PANTHER" id="PTHR47053:SF1">
    <property type="entry name" value="MUREIN DD-ENDOPEPTIDASE MEPH-RELATED"/>
    <property type="match status" value="1"/>
</dbReference>
<evidence type="ECO:0000313" key="7">
    <source>
        <dbReference type="Proteomes" id="UP001500459"/>
    </source>
</evidence>
<keyword evidence="2" id="KW-0645">Protease</keyword>
<dbReference type="Gene3D" id="3.90.1720.10">
    <property type="entry name" value="endopeptidase domain like (from Nostoc punctiforme)"/>
    <property type="match status" value="1"/>
</dbReference>
<evidence type="ECO:0000256" key="2">
    <source>
        <dbReference type="ARBA" id="ARBA00022670"/>
    </source>
</evidence>
<dbReference type="SUPFAM" id="SSF54001">
    <property type="entry name" value="Cysteine proteinases"/>
    <property type="match status" value="1"/>
</dbReference>
<comment type="caution">
    <text evidence="6">The sequence shown here is derived from an EMBL/GenBank/DDBJ whole genome shotgun (WGS) entry which is preliminary data.</text>
</comment>
<dbReference type="PANTHER" id="PTHR47053">
    <property type="entry name" value="MUREIN DD-ENDOPEPTIDASE MEPH-RELATED"/>
    <property type="match status" value="1"/>
</dbReference>
<dbReference type="Proteomes" id="UP001500459">
    <property type="component" value="Unassembled WGS sequence"/>
</dbReference>
<dbReference type="EMBL" id="BAABCW010000015">
    <property type="protein sequence ID" value="GAA3515760.1"/>
    <property type="molecule type" value="Genomic_DNA"/>
</dbReference>
<keyword evidence="3" id="KW-0378">Hydrolase</keyword>
<dbReference type="Pfam" id="PF00877">
    <property type="entry name" value="NLPC_P60"/>
    <property type="match status" value="1"/>
</dbReference>
<evidence type="ECO:0000256" key="4">
    <source>
        <dbReference type="ARBA" id="ARBA00022807"/>
    </source>
</evidence>
<keyword evidence="7" id="KW-1185">Reference proteome</keyword>
<name>A0ABP6US01_9FLAO</name>
<comment type="similarity">
    <text evidence="1">Belongs to the peptidase C40 family.</text>
</comment>
<evidence type="ECO:0000313" key="6">
    <source>
        <dbReference type="EMBL" id="GAA3515760.1"/>
    </source>
</evidence>
<evidence type="ECO:0000256" key="3">
    <source>
        <dbReference type="ARBA" id="ARBA00022801"/>
    </source>
</evidence>
<feature type="domain" description="NlpC/P60" evidence="5">
    <location>
        <begin position="73"/>
        <end position="207"/>
    </location>
</feature>
<dbReference type="InterPro" id="IPR051202">
    <property type="entry name" value="Peptidase_C40"/>
</dbReference>
<evidence type="ECO:0000256" key="1">
    <source>
        <dbReference type="ARBA" id="ARBA00007074"/>
    </source>
</evidence>
<accession>A0ABP6US01</accession>
<dbReference type="RefSeq" id="WP_344929184.1">
    <property type="nucleotide sequence ID" value="NZ_BAABCW010000015.1"/>
</dbReference>
<organism evidence="6 7">
    <name type="scientific">Aquimarina addita</name>
    <dbReference type="NCBI Taxonomy" id="870485"/>
    <lineage>
        <taxon>Bacteria</taxon>
        <taxon>Pseudomonadati</taxon>
        <taxon>Bacteroidota</taxon>
        <taxon>Flavobacteriia</taxon>
        <taxon>Flavobacteriales</taxon>
        <taxon>Flavobacteriaceae</taxon>
        <taxon>Aquimarina</taxon>
    </lineage>
</organism>
<evidence type="ECO:0000259" key="5">
    <source>
        <dbReference type="PROSITE" id="PS51935"/>
    </source>
</evidence>
<sequence>MNILYKALILLILFVGIMSCGSSRKALEEALAQAKKDSIALAKLKEKSADKLEQVKIAPIQRKYAVVMGVEAQTINIPLFKFIDKWIETPYKMGGETKSGIDCSFFAQYLFHDVYGNLIERTAQKQFDAPSTSKFLGQKYLVEGDLLFFNLEGSEFMPITHVGVYLGNGRFVHSTARRAANGKNGVQISNLKSQHWQKLFVAAGRKPNPIRNIEN</sequence>
<protein>
    <recommendedName>
        <fullName evidence="5">NlpC/P60 domain-containing protein</fullName>
    </recommendedName>
</protein>
<reference evidence="7" key="1">
    <citation type="journal article" date="2019" name="Int. J. Syst. Evol. Microbiol.">
        <title>The Global Catalogue of Microorganisms (GCM) 10K type strain sequencing project: providing services to taxonomists for standard genome sequencing and annotation.</title>
        <authorList>
            <consortium name="The Broad Institute Genomics Platform"/>
            <consortium name="The Broad Institute Genome Sequencing Center for Infectious Disease"/>
            <person name="Wu L."/>
            <person name="Ma J."/>
        </authorList>
    </citation>
    <scope>NUCLEOTIDE SEQUENCE [LARGE SCALE GENOMIC DNA]</scope>
    <source>
        <strain evidence="7">JCM 17106</strain>
    </source>
</reference>
<dbReference type="InterPro" id="IPR038765">
    <property type="entry name" value="Papain-like_cys_pep_sf"/>
</dbReference>
<keyword evidence="4" id="KW-0788">Thiol protease</keyword>